<evidence type="ECO:0000313" key="3">
    <source>
        <dbReference type="Proteomes" id="UP000322244"/>
    </source>
</evidence>
<protein>
    <recommendedName>
        <fullName evidence="4">PNPLA domain-containing protein</fullName>
    </recommendedName>
</protein>
<feature type="transmembrane region" description="Helical" evidence="1">
    <location>
        <begin position="22"/>
        <end position="43"/>
    </location>
</feature>
<accession>A0A5A7SFY2</accession>
<feature type="transmembrane region" description="Helical" evidence="1">
    <location>
        <begin position="157"/>
        <end position="178"/>
    </location>
</feature>
<keyword evidence="3" id="KW-1185">Reference proteome</keyword>
<name>A0A5A7SFY2_9NOCA</name>
<evidence type="ECO:0008006" key="4">
    <source>
        <dbReference type="Google" id="ProtNLM"/>
    </source>
</evidence>
<gene>
    <name evidence="2" type="ORF">FOY51_09290</name>
</gene>
<feature type="transmembrane region" description="Helical" evidence="1">
    <location>
        <begin position="367"/>
        <end position="388"/>
    </location>
</feature>
<feature type="transmembrane region" description="Helical" evidence="1">
    <location>
        <begin position="317"/>
        <end position="334"/>
    </location>
</feature>
<dbReference type="AlphaFoldDB" id="A0A5A7SFY2"/>
<feature type="transmembrane region" description="Helical" evidence="1">
    <location>
        <begin position="199"/>
        <end position="217"/>
    </location>
</feature>
<keyword evidence="1" id="KW-1133">Transmembrane helix</keyword>
<sequence length="1013" mass="107270">MVAGGVVARTVIRPDPGPVRRWFSLLVVAVAAAISMSEINRLIATAVADPEIVAQAGKRASIDSVLAPTAFTHRDAWQVWADTTHPGAIALWIVIHVALDLVLVACMFLWLRTVLERRTPERRALRWVVGLEAGEAVVFLIGALVVDQGGAPGWFTWFAAVVTSLKWIAYLGLLINVVRNYQLRHSMFRATRRVWRALWVQRLSAIVVAGVGILALVPKENIFDQGPDVVRSWFDRDGSGIWDAVFAILMSIAIACLLLVQGRQRTERAYAHDANSTAAPDSRPAQLWWWLIAPVVVLVAAVVTLTEEVSTVRWRPLLVSIAIPVALVVISFGIRRWRAHNGTSPPPLGEKPDEEPLGQSTWIAGDVLALAALVVLALAVVRGLVAPVALGLSDVRDLPVVQLIALVVGVAVAVAIPLLAIRPLLKFPKESAGESNWAVTLMDPGDSVDPSGWANLLPVVSFIGVVALARWPIEIGSSIGVIAMVTLVLGIWSLMLGFLIIHLQARQPLELFRELRMEANPFLTFTAVTLILVAWLGGDQRLHEIRHGVAGADAVAAAAARPNLRTTFDRWLASSSACDRTVALANNAGEAKVRPLLLLGASGGGIRAAEWTAGVVTVLSSSSSCGASATMLSSGVSGGSVGLALTRGLPGTTGADPLRLTEKVGESDALAAGLAGLGVGDLVAGASGILLAPNGSDQWIDRAGLIETVWEKKSAAMRQTFQPTDIEGPAGALVFNATSATSKCRVQISQVDLSQNFEPVPSTGDCRAYSGAPAGSIDLLSAGAKCGLPETWATASFISARFPYVTPTARTGLDDSCPKADMQLVDGGYAEESGLGTIADISPGLSAIIRDHNAPILDQIARDRRSASPIVVPLVVYLDDEPGEDLLRDIGRPIAEILAPTQIQSPAHAQLSSWRSLGQRITNELRTSCGSPGNAICAQVSKSVGSNFGSDSSYFLTVAPPTEPSVRAPLGWVLSDESHDSLRKHLVVDRNSASGCAEAASNLCGLLTMLDRP</sequence>
<keyword evidence="1" id="KW-0472">Membrane</keyword>
<feature type="transmembrane region" description="Helical" evidence="1">
    <location>
        <begin position="522"/>
        <end position="538"/>
    </location>
</feature>
<dbReference type="OrthoDB" id="581211at2"/>
<dbReference type="RefSeq" id="WP_149429923.1">
    <property type="nucleotide sequence ID" value="NZ_VLNY01000003.1"/>
</dbReference>
<feature type="transmembrane region" description="Helical" evidence="1">
    <location>
        <begin position="89"/>
        <end position="112"/>
    </location>
</feature>
<reference evidence="2 3" key="1">
    <citation type="submission" date="2019-07" db="EMBL/GenBank/DDBJ databases">
        <title>Rhodococcus cavernicolus sp. nov., isolated from a cave.</title>
        <authorList>
            <person name="Lee S.D."/>
        </authorList>
    </citation>
    <scope>NUCLEOTIDE SEQUENCE [LARGE SCALE GENOMIC DNA]</scope>
    <source>
        <strain evidence="2 3">C1-24</strain>
    </source>
</reference>
<feature type="transmembrane region" description="Helical" evidence="1">
    <location>
        <begin position="241"/>
        <end position="260"/>
    </location>
</feature>
<feature type="transmembrane region" description="Helical" evidence="1">
    <location>
        <begin position="124"/>
        <end position="145"/>
    </location>
</feature>
<feature type="transmembrane region" description="Helical" evidence="1">
    <location>
        <begin position="479"/>
        <end position="501"/>
    </location>
</feature>
<dbReference type="EMBL" id="VLNY01000003">
    <property type="protein sequence ID" value="KAA0023577.1"/>
    <property type="molecule type" value="Genomic_DNA"/>
</dbReference>
<organism evidence="2 3">
    <name type="scientific">Antrihabitans cavernicola</name>
    <dbReference type="NCBI Taxonomy" id="2495913"/>
    <lineage>
        <taxon>Bacteria</taxon>
        <taxon>Bacillati</taxon>
        <taxon>Actinomycetota</taxon>
        <taxon>Actinomycetes</taxon>
        <taxon>Mycobacteriales</taxon>
        <taxon>Nocardiaceae</taxon>
        <taxon>Antrihabitans</taxon>
    </lineage>
</organism>
<evidence type="ECO:0000313" key="2">
    <source>
        <dbReference type="EMBL" id="KAA0023577.1"/>
    </source>
</evidence>
<dbReference type="Proteomes" id="UP000322244">
    <property type="component" value="Unassembled WGS sequence"/>
</dbReference>
<feature type="transmembrane region" description="Helical" evidence="1">
    <location>
        <begin position="287"/>
        <end position="305"/>
    </location>
</feature>
<comment type="caution">
    <text evidence="2">The sequence shown here is derived from an EMBL/GenBank/DDBJ whole genome shotgun (WGS) entry which is preliminary data.</text>
</comment>
<proteinExistence type="predicted"/>
<feature type="transmembrane region" description="Helical" evidence="1">
    <location>
        <begin position="400"/>
        <end position="421"/>
    </location>
</feature>
<keyword evidence="1" id="KW-0812">Transmembrane</keyword>
<evidence type="ECO:0000256" key="1">
    <source>
        <dbReference type="SAM" id="Phobius"/>
    </source>
</evidence>
<feature type="transmembrane region" description="Helical" evidence="1">
    <location>
        <begin position="452"/>
        <end position="473"/>
    </location>
</feature>